<accession>A0A517M2Y3</accession>
<dbReference type="Pfam" id="PF02129">
    <property type="entry name" value="Peptidase_S15"/>
    <property type="match status" value="1"/>
</dbReference>
<dbReference type="SUPFAM" id="SSF53474">
    <property type="entry name" value="alpha/beta-Hydrolases"/>
    <property type="match status" value="1"/>
</dbReference>
<feature type="domain" description="Xaa-Pro dipeptidyl-peptidase-like" evidence="2">
    <location>
        <begin position="113"/>
        <end position="263"/>
    </location>
</feature>
<protein>
    <submittedName>
        <fullName evidence="3">Acetyl xylan esterase (AXE1)</fullName>
    </submittedName>
</protein>
<gene>
    <name evidence="3" type="ORF">EC9_34300</name>
</gene>
<feature type="chain" id="PRO_5021821999" evidence="1">
    <location>
        <begin position="27"/>
        <end position="684"/>
    </location>
</feature>
<keyword evidence="4" id="KW-1185">Reference proteome</keyword>
<dbReference type="PANTHER" id="PTHR47381:SF3">
    <property type="entry name" value="ALPHA_BETA-HYDROLASES SUPERFAMILY PROTEIN"/>
    <property type="match status" value="1"/>
</dbReference>
<dbReference type="AlphaFoldDB" id="A0A517M2Y3"/>
<evidence type="ECO:0000259" key="2">
    <source>
        <dbReference type="Pfam" id="PF02129"/>
    </source>
</evidence>
<proteinExistence type="predicted"/>
<dbReference type="GO" id="GO:0016787">
    <property type="term" value="F:hydrolase activity"/>
    <property type="evidence" value="ECO:0007669"/>
    <property type="project" value="InterPro"/>
</dbReference>
<dbReference type="KEGG" id="ruv:EC9_34300"/>
<dbReference type="InterPro" id="IPR000383">
    <property type="entry name" value="Xaa-Pro-like_dom"/>
</dbReference>
<reference evidence="3 4" key="1">
    <citation type="submission" date="2019-02" db="EMBL/GenBank/DDBJ databases">
        <title>Deep-cultivation of Planctomycetes and their phenomic and genomic characterization uncovers novel biology.</title>
        <authorList>
            <person name="Wiegand S."/>
            <person name="Jogler M."/>
            <person name="Boedeker C."/>
            <person name="Pinto D."/>
            <person name="Vollmers J."/>
            <person name="Rivas-Marin E."/>
            <person name="Kohn T."/>
            <person name="Peeters S.H."/>
            <person name="Heuer A."/>
            <person name="Rast P."/>
            <person name="Oberbeckmann S."/>
            <person name="Bunk B."/>
            <person name="Jeske O."/>
            <person name="Meyerdierks A."/>
            <person name="Storesund J.E."/>
            <person name="Kallscheuer N."/>
            <person name="Luecker S."/>
            <person name="Lage O.M."/>
            <person name="Pohl T."/>
            <person name="Merkel B.J."/>
            <person name="Hornburger P."/>
            <person name="Mueller R.-W."/>
            <person name="Bruemmer F."/>
            <person name="Labrenz M."/>
            <person name="Spormann A.M."/>
            <person name="Op den Camp H."/>
            <person name="Overmann J."/>
            <person name="Amann R."/>
            <person name="Jetten M.S.M."/>
            <person name="Mascher T."/>
            <person name="Medema M.H."/>
            <person name="Devos D.P."/>
            <person name="Kaster A.-K."/>
            <person name="Ovreas L."/>
            <person name="Rohde M."/>
            <person name="Galperin M.Y."/>
            <person name="Jogler C."/>
        </authorList>
    </citation>
    <scope>NUCLEOTIDE SEQUENCE [LARGE SCALE GENOMIC DNA]</scope>
    <source>
        <strain evidence="3 4">EC9</strain>
    </source>
</reference>
<dbReference type="InterPro" id="IPR029058">
    <property type="entry name" value="AB_hydrolase_fold"/>
</dbReference>
<evidence type="ECO:0000313" key="4">
    <source>
        <dbReference type="Proteomes" id="UP000319557"/>
    </source>
</evidence>
<dbReference type="Proteomes" id="UP000319557">
    <property type="component" value="Chromosome"/>
</dbReference>
<dbReference type="Gene3D" id="3.40.50.1820">
    <property type="entry name" value="alpha/beta hydrolase"/>
    <property type="match status" value="1"/>
</dbReference>
<sequence length="684" mass="75139" precursor="true">MILLKSLPHRACLFALALLWITPAVAEYPGRGPIDAYLAQRTATVESRCLTEPLTADQWNAQRPELELQLRDMLGLNPWPERTDLKPTIVDRMEYDGYAVERIHFQSRPGLYVSANLYLPSAGEGPFPTILYVCGHARVKEDGVSYGNKVGYHHHGVWFARHGYVCMMIDTIQLGEIEGIHHGTYSKGMWWWASRGYTPAGVEAWNSMRALDYLETRPEVDAKRFGVTGRSGGGSYSWWTAALDQRIKAAVPVAGITDMRNHVVDGCIEGHCDCMFMVNRFGWDFATVAAMIAPRALLFANSHRDRIFPLDGVIRTYQKTTKVYEALGALDKVAVHITEGPHKDTQALRVGAFAWFEKHLKNSTDEIEEVARKVHEPQQLQVYVDGIPADQRVTDVQEWFVPQPATAKLPTEKAAWGDLQADWMSQLSDIPGATTNLEGFDLQTVKEVNRQVVAGVVFQTLEIESTSPLKSYVIAAVPQTGKPIDGVTVSVGSPDQENLQFIVDGKTIQYNVEKDQFAALDAVAKQIAGKSEAVLFLMLQGDGKTRWMENVKETTHLRRRLHLVGQSIDGMGVSEIRGLLALIADRAEGLPAAETVRIEASGSAACMAILASLGNPDVSLALHQLPADLADGPILLGLSKATDVTRLLALAAAEHALTIDSSESESAQKVLSAAKPLGWKISAE</sequence>
<feature type="signal peptide" evidence="1">
    <location>
        <begin position="1"/>
        <end position="26"/>
    </location>
</feature>
<dbReference type="OrthoDB" id="244125at2"/>
<dbReference type="PANTHER" id="PTHR47381">
    <property type="entry name" value="ALPHA/BETA-HYDROLASES SUPERFAMILY PROTEIN"/>
    <property type="match status" value="1"/>
</dbReference>
<dbReference type="EMBL" id="CP036261">
    <property type="protein sequence ID" value="QDS89233.1"/>
    <property type="molecule type" value="Genomic_DNA"/>
</dbReference>
<evidence type="ECO:0000256" key="1">
    <source>
        <dbReference type="SAM" id="SignalP"/>
    </source>
</evidence>
<name>A0A517M2Y3_9BACT</name>
<evidence type="ECO:0000313" key="3">
    <source>
        <dbReference type="EMBL" id="QDS89233.1"/>
    </source>
</evidence>
<keyword evidence="1" id="KW-0732">Signal</keyword>
<organism evidence="3 4">
    <name type="scientific">Rosistilla ulvae</name>
    <dbReference type="NCBI Taxonomy" id="1930277"/>
    <lineage>
        <taxon>Bacteria</taxon>
        <taxon>Pseudomonadati</taxon>
        <taxon>Planctomycetota</taxon>
        <taxon>Planctomycetia</taxon>
        <taxon>Pirellulales</taxon>
        <taxon>Pirellulaceae</taxon>
        <taxon>Rosistilla</taxon>
    </lineage>
</organism>
<dbReference type="RefSeq" id="WP_145346821.1">
    <property type="nucleotide sequence ID" value="NZ_CP036261.1"/>
</dbReference>